<evidence type="ECO:0000313" key="1">
    <source>
        <dbReference type="EMBL" id="QEW05637.1"/>
    </source>
</evidence>
<keyword evidence="2" id="KW-1185">Reference proteome</keyword>
<dbReference type="AlphaFoldDB" id="A0A5J6LAU0"/>
<reference evidence="1 2" key="1">
    <citation type="submission" date="2019-09" db="EMBL/GenBank/DDBJ databases">
        <title>Nitrincola iocasae sp. nov., a bacterium isolated from the sediment collected at a cold seep field in South China Sea.</title>
        <authorList>
            <person name="Zhang H."/>
            <person name="Wang H."/>
            <person name="Li C."/>
        </authorList>
    </citation>
    <scope>NUCLEOTIDE SEQUENCE [LARGE SCALE GENOMIC DNA]</scope>
    <source>
        <strain evidence="1 2">KXZD1103</strain>
    </source>
</reference>
<organism evidence="1 2">
    <name type="scientific">Nitrincola iocasae</name>
    <dbReference type="NCBI Taxonomy" id="2614693"/>
    <lineage>
        <taxon>Bacteria</taxon>
        <taxon>Pseudomonadati</taxon>
        <taxon>Pseudomonadota</taxon>
        <taxon>Gammaproteobacteria</taxon>
        <taxon>Oceanospirillales</taxon>
        <taxon>Oceanospirillaceae</taxon>
        <taxon>Nitrincola</taxon>
    </lineage>
</organism>
<dbReference type="Proteomes" id="UP000325606">
    <property type="component" value="Chromosome"/>
</dbReference>
<dbReference type="RefSeq" id="WP_151053681.1">
    <property type="nucleotide sequence ID" value="NZ_CP044222.1"/>
</dbReference>
<evidence type="ECO:0000313" key="2">
    <source>
        <dbReference type="Proteomes" id="UP000325606"/>
    </source>
</evidence>
<sequence>MDRELLFQFYDRVIGPNWQTSDPIKLSGWEVVEALWPLNKYFKRYYRNFCTLPYDPAFETQADAAQKRFVFSGNWGVVSIETWRVILERHQQSLNVALLNEAAGYPLMSVPDRLRSEARTGAAILFLLQQMTLPFEVADRSSFEPDVVVPDR</sequence>
<dbReference type="KEGG" id="nik:F5I99_03555"/>
<protein>
    <submittedName>
        <fullName evidence="1">Uncharacterized protein</fullName>
    </submittedName>
</protein>
<dbReference type="EMBL" id="CP044222">
    <property type="protein sequence ID" value="QEW05637.1"/>
    <property type="molecule type" value="Genomic_DNA"/>
</dbReference>
<proteinExistence type="predicted"/>
<accession>A0A5J6LAU0</accession>
<gene>
    <name evidence="1" type="ORF">F5I99_03555</name>
</gene>
<name>A0A5J6LAU0_9GAMM</name>